<dbReference type="AlphaFoldDB" id="A0A644XQD1"/>
<dbReference type="InterPro" id="IPR003661">
    <property type="entry name" value="HisK_dim/P_dom"/>
</dbReference>
<accession>A0A644XQD1</accession>
<comment type="caution">
    <text evidence="3">The sequence shown here is derived from an EMBL/GenBank/DDBJ whole genome shotgun (WGS) entry which is preliminary data.</text>
</comment>
<dbReference type="PANTHER" id="PTHR43547:SF2">
    <property type="entry name" value="HYBRID SIGNAL TRANSDUCTION HISTIDINE KINASE C"/>
    <property type="match status" value="1"/>
</dbReference>
<dbReference type="GO" id="GO:0000155">
    <property type="term" value="F:phosphorelay sensor kinase activity"/>
    <property type="evidence" value="ECO:0007669"/>
    <property type="project" value="InterPro"/>
</dbReference>
<dbReference type="Pfam" id="PF02518">
    <property type="entry name" value="HATPase_c"/>
    <property type="match status" value="1"/>
</dbReference>
<dbReference type="PROSITE" id="PS50109">
    <property type="entry name" value="HIS_KIN"/>
    <property type="match status" value="1"/>
</dbReference>
<feature type="domain" description="Histidine kinase" evidence="2">
    <location>
        <begin position="142"/>
        <end position="359"/>
    </location>
</feature>
<dbReference type="PRINTS" id="PR00344">
    <property type="entry name" value="BCTRLSENSOR"/>
</dbReference>
<evidence type="ECO:0000313" key="3">
    <source>
        <dbReference type="EMBL" id="MPM17958.1"/>
    </source>
</evidence>
<dbReference type="PANTHER" id="PTHR43547">
    <property type="entry name" value="TWO-COMPONENT HISTIDINE KINASE"/>
    <property type="match status" value="1"/>
</dbReference>
<dbReference type="EMBL" id="VSSQ01002893">
    <property type="protein sequence ID" value="MPM17958.1"/>
    <property type="molecule type" value="Genomic_DNA"/>
</dbReference>
<sequence length="359" mass="41943">MEEVYRNLNEKQLLYKRFLGCLPNPIVIINNNLRIYYCNEKFLDIMEVNNLKNIVNRRIDNYIDFKCDIRDIISDINNRPVSTTINKDNKKLEVRIFSVNTEKSEFILLLKDLTEEIKLSNMKEELESIKMREEIKRNFLSNISHDLKIPINVIYSAIQLEKVLIQNDDIEKLSMYNELSKQNCFILTKFTNNLIDMSKIDSENLEANLGLDNIVEFIEDYLNSLSTYIKNSGLDIVFDTEEEEEFVYFDKEMMQRIILNLVSNSLKFTKEKGTIFINIKSTNSYVLIDIGDNGIGMSEEFIKKAFNKYEMENRTRESNSTGFGVGLFVVYNLVKAQNGDIKINSNIGQGTIFTIKLYR</sequence>
<dbReference type="InterPro" id="IPR036097">
    <property type="entry name" value="HisK_dim/P_sf"/>
</dbReference>
<protein>
    <submittedName>
        <fullName evidence="3">Adaptive-response sensory-kinase SasA</fullName>
        <ecNumber evidence="3">2.7.-.-</ecNumber>
    </submittedName>
</protein>
<dbReference type="Gene3D" id="1.10.287.130">
    <property type="match status" value="1"/>
</dbReference>
<dbReference type="InterPro" id="IPR000014">
    <property type="entry name" value="PAS"/>
</dbReference>
<proteinExistence type="predicted"/>
<keyword evidence="1" id="KW-0597">Phosphoprotein</keyword>
<dbReference type="InterPro" id="IPR036890">
    <property type="entry name" value="HATPase_C_sf"/>
</dbReference>
<dbReference type="InterPro" id="IPR004358">
    <property type="entry name" value="Sig_transdc_His_kin-like_C"/>
</dbReference>
<dbReference type="Gene3D" id="3.30.565.10">
    <property type="entry name" value="Histidine kinase-like ATPase, C-terminal domain"/>
    <property type="match status" value="1"/>
</dbReference>
<dbReference type="SUPFAM" id="SSF47384">
    <property type="entry name" value="Homodimeric domain of signal transducing histidine kinase"/>
    <property type="match status" value="1"/>
</dbReference>
<keyword evidence="3" id="KW-0418">Kinase</keyword>
<name>A0A644XQD1_9ZZZZ</name>
<dbReference type="SUPFAM" id="SSF55874">
    <property type="entry name" value="ATPase domain of HSP90 chaperone/DNA topoisomerase II/histidine kinase"/>
    <property type="match status" value="1"/>
</dbReference>
<dbReference type="EC" id="2.7.-.-" evidence="3"/>
<gene>
    <name evidence="3" type="primary">sasA_179</name>
    <name evidence="3" type="ORF">SDC9_64358</name>
</gene>
<dbReference type="CDD" id="cd00082">
    <property type="entry name" value="HisKA"/>
    <property type="match status" value="1"/>
</dbReference>
<dbReference type="SMART" id="SM00387">
    <property type="entry name" value="HATPase_c"/>
    <property type="match status" value="1"/>
</dbReference>
<keyword evidence="3" id="KW-0808">Transferase</keyword>
<dbReference type="InterPro" id="IPR005467">
    <property type="entry name" value="His_kinase_dom"/>
</dbReference>
<evidence type="ECO:0000259" key="2">
    <source>
        <dbReference type="PROSITE" id="PS50109"/>
    </source>
</evidence>
<dbReference type="Gene3D" id="3.30.450.20">
    <property type="entry name" value="PAS domain"/>
    <property type="match status" value="1"/>
</dbReference>
<dbReference type="InterPro" id="IPR003594">
    <property type="entry name" value="HATPase_dom"/>
</dbReference>
<evidence type="ECO:0000256" key="1">
    <source>
        <dbReference type="ARBA" id="ARBA00022553"/>
    </source>
</evidence>
<reference evidence="3" key="1">
    <citation type="submission" date="2019-08" db="EMBL/GenBank/DDBJ databases">
        <authorList>
            <person name="Kucharzyk K."/>
            <person name="Murdoch R.W."/>
            <person name="Higgins S."/>
            <person name="Loffler F."/>
        </authorList>
    </citation>
    <scope>NUCLEOTIDE SEQUENCE</scope>
</reference>
<organism evidence="3">
    <name type="scientific">bioreactor metagenome</name>
    <dbReference type="NCBI Taxonomy" id="1076179"/>
    <lineage>
        <taxon>unclassified sequences</taxon>
        <taxon>metagenomes</taxon>
        <taxon>ecological metagenomes</taxon>
    </lineage>
</organism>
<dbReference type="Pfam" id="PF13188">
    <property type="entry name" value="PAS_8"/>
    <property type="match status" value="1"/>
</dbReference>